<dbReference type="OrthoDB" id="5333575at2"/>
<dbReference type="EMBL" id="FWZT01000002">
    <property type="protein sequence ID" value="SME95855.1"/>
    <property type="molecule type" value="Genomic_DNA"/>
</dbReference>
<accession>A0A1Y6B701</accession>
<keyword evidence="2" id="KW-1185">Reference proteome</keyword>
<reference evidence="2" key="1">
    <citation type="submission" date="2017-04" db="EMBL/GenBank/DDBJ databases">
        <authorList>
            <person name="Varghese N."/>
            <person name="Submissions S."/>
        </authorList>
    </citation>
    <scope>NUCLEOTIDE SEQUENCE [LARGE SCALE GENOMIC DNA]</scope>
    <source>
        <strain evidence="2">RKEM611</strain>
    </source>
</reference>
<dbReference type="InterPro" id="IPR007433">
    <property type="entry name" value="DUF481"/>
</dbReference>
<dbReference type="Pfam" id="PF04338">
    <property type="entry name" value="DUF481"/>
    <property type="match status" value="1"/>
</dbReference>
<dbReference type="STRING" id="1513793.SAMN06296036_102245"/>
<evidence type="ECO:0000313" key="2">
    <source>
        <dbReference type="Proteomes" id="UP000192907"/>
    </source>
</evidence>
<organism evidence="1 2">
    <name type="scientific">Pseudobacteriovorax antillogorgiicola</name>
    <dbReference type="NCBI Taxonomy" id="1513793"/>
    <lineage>
        <taxon>Bacteria</taxon>
        <taxon>Pseudomonadati</taxon>
        <taxon>Bdellovibrionota</taxon>
        <taxon>Oligoflexia</taxon>
        <taxon>Oligoflexales</taxon>
        <taxon>Pseudobacteriovoracaceae</taxon>
        <taxon>Pseudobacteriovorax</taxon>
    </lineage>
</organism>
<sequence>MLRFLTLFWGLLTLTPCYGKIVDVSVETTKKTSQGLNLVAKASFESTSGNTDREAQEGSLSARYGWQDHEVLAMYSSEWGVLDGKKYEDNKFYHLRYRYHILPWLDWELFAQTDSDEFRGLSQRRLYGTGPRFGYEGDMYQAYFGLLYMKESEEYLDRVEIDRDQDNDRLSSYLSLKAKWDDRLTFFSTTYYQPLIEDQDDYRLASNNGINIAISDMLSYEVTLKILFDSNPPSGIERQDRTLKNGLTFQF</sequence>
<dbReference type="AlphaFoldDB" id="A0A1Y6B701"/>
<dbReference type="Proteomes" id="UP000192907">
    <property type="component" value="Unassembled WGS sequence"/>
</dbReference>
<protein>
    <recommendedName>
        <fullName evidence="3">DUF481 domain-containing protein</fullName>
    </recommendedName>
</protein>
<gene>
    <name evidence="1" type="ORF">SAMN06296036_102245</name>
</gene>
<evidence type="ECO:0000313" key="1">
    <source>
        <dbReference type="EMBL" id="SME95855.1"/>
    </source>
</evidence>
<evidence type="ECO:0008006" key="3">
    <source>
        <dbReference type="Google" id="ProtNLM"/>
    </source>
</evidence>
<dbReference type="RefSeq" id="WP_132315278.1">
    <property type="nucleotide sequence ID" value="NZ_FWZT01000002.1"/>
</dbReference>
<proteinExistence type="predicted"/>
<name>A0A1Y6B701_9BACT</name>